<protein>
    <submittedName>
        <fullName evidence="2">ComG operon protein 7</fullName>
    </submittedName>
</protein>
<keyword evidence="1" id="KW-1133">Transmembrane helix</keyword>
<keyword evidence="1" id="KW-0472">Membrane</keyword>
<feature type="transmembrane region" description="Helical" evidence="1">
    <location>
        <begin position="21"/>
        <end position="39"/>
    </location>
</feature>
<sequence length="134" mass="15800">MNERFTSFKLNRLTNEKGYTFPYLFFIFIIIFLITHHALQSLTIEAELVHNKEENIHLETLFLSAYNDFHSDLLDLKPKPQNQHTSYTYPDGHVKVTYFLSNSSQVRASFFVETDNQSTLTQEIFFSINHQSDE</sequence>
<reference evidence="3" key="1">
    <citation type="submission" date="2016-10" db="EMBL/GenBank/DDBJ databases">
        <authorList>
            <person name="Varghese N."/>
            <person name="Submissions S."/>
        </authorList>
    </citation>
    <scope>NUCLEOTIDE SEQUENCE [LARGE SCALE GENOMIC DNA]</scope>
    <source>
        <strain evidence="3">CGMCC 1.3566</strain>
    </source>
</reference>
<evidence type="ECO:0000313" key="3">
    <source>
        <dbReference type="Proteomes" id="UP000199095"/>
    </source>
</evidence>
<organism evidence="2 3">
    <name type="scientific">Salinibacillus kushneri</name>
    <dbReference type="NCBI Taxonomy" id="237682"/>
    <lineage>
        <taxon>Bacteria</taxon>
        <taxon>Bacillati</taxon>
        <taxon>Bacillota</taxon>
        <taxon>Bacilli</taxon>
        <taxon>Bacillales</taxon>
        <taxon>Bacillaceae</taxon>
        <taxon>Salinibacillus</taxon>
    </lineage>
</organism>
<dbReference type="EMBL" id="FOHJ01000006">
    <property type="protein sequence ID" value="SET62226.1"/>
    <property type="molecule type" value="Genomic_DNA"/>
</dbReference>
<dbReference type="AlphaFoldDB" id="A0A1I0FVE8"/>
<keyword evidence="1" id="KW-0812">Transmembrane</keyword>
<dbReference type="STRING" id="237682.SAMN05421676_106101"/>
<accession>A0A1I0FVE8</accession>
<proteinExistence type="predicted"/>
<dbReference type="RefSeq" id="WP_177167261.1">
    <property type="nucleotide sequence ID" value="NZ_FOHJ01000006.1"/>
</dbReference>
<gene>
    <name evidence="2" type="ORF">SAMN05421676_106101</name>
</gene>
<dbReference type="Proteomes" id="UP000199095">
    <property type="component" value="Unassembled WGS sequence"/>
</dbReference>
<evidence type="ECO:0000313" key="2">
    <source>
        <dbReference type="EMBL" id="SET62226.1"/>
    </source>
</evidence>
<keyword evidence="3" id="KW-1185">Reference proteome</keyword>
<evidence type="ECO:0000256" key="1">
    <source>
        <dbReference type="SAM" id="Phobius"/>
    </source>
</evidence>
<name>A0A1I0FVE8_9BACI</name>